<dbReference type="Proteomes" id="UP000886998">
    <property type="component" value="Unassembled WGS sequence"/>
</dbReference>
<reference evidence="1" key="1">
    <citation type="submission" date="2020-08" db="EMBL/GenBank/DDBJ databases">
        <title>Multicomponent nature underlies the extraordinary mechanical properties of spider dragline silk.</title>
        <authorList>
            <person name="Kono N."/>
            <person name="Nakamura H."/>
            <person name="Mori M."/>
            <person name="Yoshida Y."/>
            <person name="Ohtoshi R."/>
            <person name="Malay A.D."/>
            <person name="Moran D.A.P."/>
            <person name="Tomita M."/>
            <person name="Numata K."/>
            <person name="Arakawa K."/>
        </authorList>
    </citation>
    <scope>NUCLEOTIDE SEQUENCE</scope>
</reference>
<sequence length="106" mass="12228">MSFYITLPSDSSMHFFPENKISHFKTRLPSPVYLNGEWEVGLSEIIYPQSWLNVNGTNNYFRYKVGDSNISSTVKGTIDVDSYEKMCLILYQPYSLLYPKILIGSQ</sequence>
<organism evidence="1 2">
    <name type="scientific">Trichonephila inaurata madagascariensis</name>
    <dbReference type="NCBI Taxonomy" id="2747483"/>
    <lineage>
        <taxon>Eukaryota</taxon>
        <taxon>Metazoa</taxon>
        <taxon>Ecdysozoa</taxon>
        <taxon>Arthropoda</taxon>
        <taxon>Chelicerata</taxon>
        <taxon>Arachnida</taxon>
        <taxon>Araneae</taxon>
        <taxon>Araneomorphae</taxon>
        <taxon>Entelegynae</taxon>
        <taxon>Araneoidea</taxon>
        <taxon>Nephilidae</taxon>
        <taxon>Trichonephila</taxon>
        <taxon>Trichonephila inaurata</taxon>
    </lineage>
</organism>
<dbReference type="AlphaFoldDB" id="A0A8X7CI69"/>
<dbReference type="OrthoDB" id="6421164at2759"/>
<accession>A0A8X7CI69</accession>
<dbReference type="EMBL" id="BMAV01016830">
    <property type="protein sequence ID" value="GFY67971.1"/>
    <property type="molecule type" value="Genomic_DNA"/>
</dbReference>
<evidence type="ECO:0000313" key="2">
    <source>
        <dbReference type="Proteomes" id="UP000886998"/>
    </source>
</evidence>
<comment type="caution">
    <text evidence="1">The sequence shown here is derived from an EMBL/GenBank/DDBJ whole genome shotgun (WGS) entry which is preliminary data.</text>
</comment>
<name>A0A8X7CI69_9ARAC</name>
<protein>
    <submittedName>
        <fullName evidence="1">Uncharacterized protein</fullName>
    </submittedName>
</protein>
<proteinExistence type="predicted"/>
<keyword evidence="2" id="KW-1185">Reference proteome</keyword>
<evidence type="ECO:0000313" key="1">
    <source>
        <dbReference type="EMBL" id="GFY67971.1"/>
    </source>
</evidence>
<gene>
    <name evidence="1" type="primary">AVEN_85660_1</name>
    <name evidence="1" type="ORF">TNIN_431361</name>
</gene>